<name>A0A2T3YTV1_TRIA4</name>
<protein>
    <submittedName>
        <fullName evidence="2">Uncharacterized protein</fullName>
    </submittedName>
</protein>
<proteinExistence type="predicted"/>
<evidence type="ECO:0000256" key="1">
    <source>
        <dbReference type="SAM" id="MobiDB-lite"/>
    </source>
</evidence>
<accession>A0A2T3YTV1</accession>
<organism evidence="2 3">
    <name type="scientific">Trichoderma asperellum (strain ATCC 204424 / CBS 433.97 / NBRC 101777)</name>
    <dbReference type="NCBI Taxonomy" id="1042311"/>
    <lineage>
        <taxon>Eukaryota</taxon>
        <taxon>Fungi</taxon>
        <taxon>Dikarya</taxon>
        <taxon>Ascomycota</taxon>
        <taxon>Pezizomycotina</taxon>
        <taxon>Sordariomycetes</taxon>
        <taxon>Hypocreomycetidae</taxon>
        <taxon>Hypocreales</taxon>
        <taxon>Hypocreaceae</taxon>
        <taxon>Trichoderma</taxon>
    </lineage>
</organism>
<evidence type="ECO:0000313" key="3">
    <source>
        <dbReference type="Proteomes" id="UP000240493"/>
    </source>
</evidence>
<dbReference type="EMBL" id="KZ679272">
    <property type="protein sequence ID" value="PTB35967.1"/>
    <property type="molecule type" value="Genomic_DNA"/>
</dbReference>
<feature type="compositionally biased region" description="Pro residues" evidence="1">
    <location>
        <begin position="22"/>
        <end position="32"/>
    </location>
</feature>
<dbReference type="AlphaFoldDB" id="A0A2T3YTV1"/>
<feature type="region of interest" description="Disordered" evidence="1">
    <location>
        <begin position="10"/>
        <end position="53"/>
    </location>
</feature>
<keyword evidence="3" id="KW-1185">Reference proteome</keyword>
<evidence type="ECO:0000313" key="2">
    <source>
        <dbReference type="EMBL" id="PTB35967.1"/>
    </source>
</evidence>
<sequence length="53" mass="5719">MYFLHLEASSFGSKTPCYIPSSSPPPLSPPPHSQTSAYTKAPWITTASQKTPP</sequence>
<gene>
    <name evidence="2" type="ORF">M441DRAFT_62347</name>
</gene>
<dbReference type="Proteomes" id="UP000240493">
    <property type="component" value="Unassembled WGS sequence"/>
</dbReference>
<reference evidence="2 3" key="1">
    <citation type="submission" date="2016-07" db="EMBL/GenBank/DDBJ databases">
        <title>Multiple horizontal gene transfer events from other fungi enriched the ability of initially mycotrophic Trichoderma (Ascomycota) to feed on dead plant biomass.</title>
        <authorList>
            <consortium name="DOE Joint Genome Institute"/>
            <person name="Aerts A."/>
            <person name="Atanasova L."/>
            <person name="Chenthamara K."/>
            <person name="Zhang J."/>
            <person name="Grujic M."/>
            <person name="Henrissat B."/>
            <person name="Kuo A."/>
            <person name="Salamov A."/>
            <person name="Lipzen A."/>
            <person name="Labutti K."/>
            <person name="Barry K."/>
            <person name="Miao Y."/>
            <person name="Rahimi M.J."/>
            <person name="Shen Q."/>
            <person name="Grigoriev I.V."/>
            <person name="Kubicek C.P."/>
            <person name="Druzhinina I.S."/>
        </authorList>
    </citation>
    <scope>NUCLEOTIDE SEQUENCE [LARGE SCALE GENOMIC DNA]</scope>
    <source>
        <strain evidence="2 3">CBS 433.97</strain>
    </source>
</reference>